<evidence type="ECO:0000256" key="15">
    <source>
        <dbReference type="ARBA" id="ARBA00023224"/>
    </source>
</evidence>
<dbReference type="InterPro" id="IPR000276">
    <property type="entry name" value="GPCR_Rhodpsn"/>
</dbReference>
<dbReference type="PRINTS" id="PR00238">
    <property type="entry name" value="OPSIN"/>
</dbReference>
<dbReference type="PRINTS" id="PR00237">
    <property type="entry name" value="GPCRRHODOPSN"/>
</dbReference>
<keyword evidence="9 17" id="KW-0157">Chromophore</keyword>
<evidence type="ECO:0000313" key="20">
    <source>
        <dbReference type="Proteomes" id="UP000005226"/>
    </source>
</evidence>
<dbReference type="GO" id="GO:0009881">
    <property type="term" value="F:photoreceptor activity"/>
    <property type="evidence" value="ECO:0007669"/>
    <property type="project" value="UniProtKB-KW"/>
</dbReference>
<reference evidence="19" key="2">
    <citation type="submission" date="2025-08" db="UniProtKB">
        <authorList>
            <consortium name="Ensembl"/>
        </authorList>
    </citation>
    <scope>IDENTIFICATION</scope>
</reference>
<evidence type="ECO:0000256" key="9">
    <source>
        <dbReference type="ARBA" id="ARBA00022991"/>
    </source>
</evidence>
<dbReference type="GO" id="GO:0016020">
    <property type="term" value="C:membrane"/>
    <property type="evidence" value="ECO:0007669"/>
    <property type="project" value="UniProtKB-SubCell"/>
</dbReference>
<evidence type="ECO:0000259" key="18">
    <source>
        <dbReference type="PROSITE" id="PS50262"/>
    </source>
</evidence>
<dbReference type="InterPro" id="IPR027430">
    <property type="entry name" value="Retinal_BS"/>
</dbReference>
<comment type="similarity">
    <text evidence="17">Belongs to the G-protein coupled receptor 1 family. Opsin subfamily.</text>
</comment>
<dbReference type="InterPro" id="IPR002962">
    <property type="entry name" value="Peropsin"/>
</dbReference>
<evidence type="ECO:0000256" key="12">
    <source>
        <dbReference type="ARBA" id="ARBA00023157"/>
    </source>
</evidence>
<evidence type="ECO:0000256" key="2">
    <source>
        <dbReference type="ARBA" id="ARBA00004504"/>
    </source>
</evidence>
<dbReference type="PANTHER" id="PTHR24240">
    <property type="entry name" value="OPSIN"/>
    <property type="match status" value="1"/>
</dbReference>
<proteinExistence type="inferred from homology"/>
<keyword evidence="16" id="KW-0966">Cell projection</keyword>
<reference evidence="19" key="3">
    <citation type="submission" date="2025-09" db="UniProtKB">
        <authorList>
            <consortium name="Ensembl"/>
        </authorList>
    </citation>
    <scope>IDENTIFICATION</scope>
</reference>
<dbReference type="PROSITE" id="PS00238">
    <property type="entry name" value="OPSIN"/>
    <property type="match status" value="1"/>
</dbReference>
<dbReference type="GO" id="GO:0004930">
    <property type="term" value="F:G protein-coupled receptor activity"/>
    <property type="evidence" value="ECO:0007669"/>
    <property type="project" value="UniProtKB-KW"/>
</dbReference>
<keyword evidence="13 17" id="KW-0675">Receptor</keyword>
<dbReference type="PROSITE" id="PS00237">
    <property type="entry name" value="G_PROTEIN_RECEP_F1_1"/>
    <property type="match status" value="1"/>
</dbReference>
<keyword evidence="12" id="KW-1015">Disulfide bond</keyword>
<keyword evidence="6" id="KW-0812">Transmembrane</keyword>
<keyword evidence="10 17" id="KW-0297">G-protein coupled receptor</keyword>
<accession>H2RU68</accession>
<dbReference type="STRING" id="31033.ENSTRUP00000003685"/>
<name>H2RU68_TAKRU</name>
<protein>
    <recommendedName>
        <fullName evidence="3">Rhodopsin</fullName>
    </recommendedName>
</protein>
<evidence type="ECO:0000256" key="6">
    <source>
        <dbReference type="ARBA" id="ARBA00022692"/>
    </source>
</evidence>
<sequence length="402" mass="43202">MIVSNVSLSGCAGVNGAVCAAEGHQAGGSDRSTLTPTGNLVVSVFLGFIGTFGLVNNLLVLVLFCRYKMLRSPINLLLMNISISDLLVCVLGTPFSFAASTQGRWLIGEAGCVWYGFANSLFGVVSLISLAVLSFERYSTMMTPTEADPSNYCKVCLGITLSWVYSLVWTVPPLFGWSSYGPEGPGTTCSVNWTAKTTNSISYIICLFVFCLIVPFLVIVFCYGKLLCAIRQVSGINASTSRKREQRVLCMVVIMVICYLLCWLPYGVVALLATFGPPDLVTPEASIIPSVLAKSSTVINPIIYVFMNKQFYRCFLALLCCQDPRSGSSMKSSSKVATKAKGVTPTGQRRTDFLYMVASLGRPAATIPQLGPSFDATNDFTKPPSSDTIKPVVVSLAAHCDG</sequence>
<dbReference type="AlphaFoldDB" id="H2RU68"/>
<dbReference type="CDD" id="cd15086">
    <property type="entry name" value="7tmA_tmt_opsin"/>
    <property type="match status" value="1"/>
</dbReference>
<comment type="subcellular location">
    <subcellularLocation>
        <location evidence="2">Cell projection</location>
        <location evidence="2">Cilium</location>
        <location evidence="2">Photoreceptor outer segment</location>
    </subcellularLocation>
    <subcellularLocation>
        <location evidence="1 17">Membrane</location>
        <topology evidence="1 17">Multi-pass membrane protein</topology>
    </subcellularLocation>
</comment>
<evidence type="ECO:0000256" key="13">
    <source>
        <dbReference type="ARBA" id="ARBA00023170"/>
    </source>
</evidence>
<dbReference type="GeneTree" id="ENSGT01150000286935"/>
<reference evidence="19 20" key="1">
    <citation type="journal article" date="2011" name="Genome Biol. Evol.">
        <title>Integration of the genetic map and genome assembly of fugu facilitates insights into distinct features of genome evolution in teleosts and mammals.</title>
        <authorList>
            <person name="Kai W."/>
            <person name="Kikuchi K."/>
            <person name="Tohari S."/>
            <person name="Chew A.K."/>
            <person name="Tay A."/>
            <person name="Fujiwara A."/>
            <person name="Hosoya S."/>
            <person name="Suetake H."/>
            <person name="Naruse K."/>
            <person name="Brenner S."/>
            <person name="Suzuki Y."/>
            <person name="Venkatesh B."/>
        </authorList>
    </citation>
    <scope>NUCLEOTIDE SEQUENCE [LARGE SCALE GENOMIC DNA]</scope>
</reference>
<dbReference type="Pfam" id="PF00001">
    <property type="entry name" value="7tm_1"/>
    <property type="match status" value="1"/>
</dbReference>
<dbReference type="OMA" id="MCYLICW"/>
<dbReference type="InterPro" id="IPR017452">
    <property type="entry name" value="GPCR_Rhodpsn_7TM"/>
</dbReference>
<evidence type="ECO:0000256" key="17">
    <source>
        <dbReference type="RuleBase" id="RU004951"/>
    </source>
</evidence>
<keyword evidence="20" id="KW-1185">Reference proteome</keyword>
<keyword evidence="11" id="KW-0472">Membrane</keyword>
<dbReference type="PROSITE" id="PS50262">
    <property type="entry name" value="G_PROTEIN_RECEP_F1_2"/>
    <property type="match status" value="1"/>
</dbReference>
<dbReference type="GO" id="GO:0001750">
    <property type="term" value="C:photoreceptor outer segment"/>
    <property type="evidence" value="ECO:0007669"/>
    <property type="project" value="UniProtKB-SubCell"/>
</dbReference>
<evidence type="ECO:0000313" key="19">
    <source>
        <dbReference type="Ensembl" id="ENSTRUP00000003685.1"/>
    </source>
</evidence>
<evidence type="ECO:0000256" key="10">
    <source>
        <dbReference type="ARBA" id="ARBA00023040"/>
    </source>
</evidence>
<evidence type="ECO:0000256" key="1">
    <source>
        <dbReference type="ARBA" id="ARBA00004141"/>
    </source>
</evidence>
<dbReference type="GO" id="GO:0007601">
    <property type="term" value="P:visual perception"/>
    <property type="evidence" value="ECO:0007669"/>
    <property type="project" value="InterPro"/>
</dbReference>
<dbReference type="FunFam" id="1.20.1070.10:FF:000197">
    <property type="entry name" value="Teleost multiple tissue opsin 2b"/>
    <property type="match status" value="1"/>
</dbReference>
<evidence type="ECO:0000256" key="7">
    <source>
        <dbReference type="ARBA" id="ARBA00022925"/>
    </source>
</evidence>
<dbReference type="InterPro" id="IPR050125">
    <property type="entry name" value="GPCR_opsins"/>
</dbReference>
<dbReference type="PRINTS" id="PR01244">
    <property type="entry name" value="PEROPSIN"/>
</dbReference>
<dbReference type="SUPFAM" id="SSF81321">
    <property type="entry name" value="Family A G protein-coupled receptor-like"/>
    <property type="match status" value="1"/>
</dbReference>
<keyword evidence="15 17" id="KW-0807">Transducer</keyword>
<evidence type="ECO:0000256" key="16">
    <source>
        <dbReference type="ARBA" id="ARBA00023273"/>
    </source>
</evidence>
<feature type="domain" description="G-protein coupled receptors family 1 profile" evidence="18">
    <location>
        <begin position="56"/>
        <end position="304"/>
    </location>
</feature>
<evidence type="ECO:0000256" key="11">
    <source>
        <dbReference type="ARBA" id="ARBA00023136"/>
    </source>
</evidence>
<dbReference type="FunCoup" id="H2RU68">
    <property type="interactions" value="2"/>
</dbReference>
<keyword evidence="4 17" id="KW-0600">Photoreceptor protein</keyword>
<keyword evidence="7 17" id="KW-0681">Retinal protein</keyword>
<keyword evidence="14" id="KW-0325">Glycoprotein</keyword>
<dbReference type="Gene3D" id="1.20.1070.10">
    <property type="entry name" value="Rhodopsin 7-helix transmembrane proteins"/>
    <property type="match status" value="1"/>
</dbReference>
<dbReference type="GO" id="GO:0007602">
    <property type="term" value="P:phototransduction"/>
    <property type="evidence" value="ECO:0007669"/>
    <property type="project" value="UniProtKB-KW"/>
</dbReference>
<dbReference type="InterPro" id="IPR001760">
    <property type="entry name" value="Opsin"/>
</dbReference>
<dbReference type="Ensembl" id="ENSTRUT00000003705.3">
    <property type="protein sequence ID" value="ENSTRUP00000003685.1"/>
    <property type="gene ID" value="ENSTRUG00000022898.2"/>
</dbReference>
<gene>
    <name evidence="19" type="primary">tmt-opsin</name>
</gene>
<dbReference type="InParanoid" id="H2RU68"/>
<evidence type="ECO:0000256" key="14">
    <source>
        <dbReference type="ARBA" id="ARBA00023180"/>
    </source>
</evidence>
<keyword evidence="5 17" id="KW-0716">Sensory transduction</keyword>
<organism evidence="19 20">
    <name type="scientific">Takifugu rubripes</name>
    <name type="common">Japanese pufferfish</name>
    <name type="synonym">Fugu rubripes</name>
    <dbReference type="NCBI Taxonomy" id="31033"/>
    <lineage>
        <taxon>Eukaryota</taxon>
        <taxon>Metazoa</taxon>
        <taxon>Chordata</taxon>
        <taxon>Craniata</taxon>
        <taxon>Vertebrata</taxon>
        <taxon>Euteleostomi</taxon>
        <taxon>Actinopterygii</taxon>
        <taxon>Neopterygii</taxon>
        <taxon>Teleostei</taxon>
        <taxon>Neoteleostei</taxon>
        <taxon>Acanthomorphata</taxon>
        <taxon>Eupercaria</taxon>
        <taxon>Tetraodontiformes</taxon>
        <taxon>Tetradontoidea</taxon>
        <taxon>Tetraodontidae</taxon>
        <taxon>Takifugu</taxon>
    </lineage>
</organism>
<evidence type="ECO:0000256" key="5">
    <source>
        <dbReference type="ARBA" id="ARBA00022606"/>
    </source>
</evidence>
<evidence type="ECO:0000256" key="3">
    <source>
        <dbReference type="ARBA" id="ARBA00013487"/>
    </source>
</evidence>
<evidence type="ECO:0000256" key="8">
    <source>
        <dbReference type="ARBA" id="ARBA00022989"/>
    </source>
</evidence>
<keyword evidence="8" id="KW-1133">Transmembrane helix</keyword>
<dbReference type="Proteomes" id="UP000005226">
    <property type="component" value="Chromosome 22"/>
</dbReference>
<evidence type="ECO:0000256" key="4">
    <source>
        <dbReference type="ARBA" id="ARBA00022543"/>
    </source>
</evidence>